<keyword evidence="1" id="KW-0472">Membrane</keyword>
<feature type="transmembrane region" description="Helical" evidence="1">
    <location>
        <begin position="12"/>
        <end position="34"/>
    </location>
</feature>
<name>A0A1F5IRT9_9BACT</name>
<reference evidence="2 3" key="1">
    <citation type="journal article" date="2016" name="Nat. Commun.">
        <title>Thousands of microbial genomes shed light on interconnected biogeochemical processes in an aquifer system.</title>
        <authorList>
            <person name="Anantharaman K."/>
            <person name="Brown C.T."/>
            <person name="Hug L.A."/>
            <person name="Sharon I."/>
            <person name="Castelle C.J."/>
            <person name="Probst A.J."/>
            <person name="Thomas B.C."/>
            <person name="Singh A."/>
            <person name="Wilkins M.J."/>
            <person name="Karaoz U."/>
            <person name="Brodie E.L."/>
            <person name="Williams K.H."/>
            <person name="Hubbard S.S."/>
            <person name="Banfield J.F."/>
        </authorList>
    </citation>
    <scope>NUCLEOTIDE SEQUENCE [LARGE SCALE GENOMIC DNA]</scope>
</reference>
<accession>A0A1F5IRT9</accession>
<dbReference type="AlphaFoldDB" id="A0A1F5IRT9"/>
<proteinExistence type="predicted"/>
<keyword evidence="1" id="KW-1133">Transmembrane helix</keyword>
<organism evidence="2 3">
    <name type="scientific">Candidatus Daviesbacteria bacterium RIFCSPHIGHO2_01_FULL_41_23</name>
    <dbReference type="NCBI Taxonomy" id="1797764"/>
    <lineage>
        <taxon>Bacteria</taxon>
        <taxon>Candidatus Daviesiibacteriota</taxon>
    </lineage>
</organism>
<dbReference type="EMBL" id="MFCR01000006">
    <property type="protein sequence ID" value="OGE19059.1"/>
    <property type="molecule type" value="Genomic_DNA"/>
</dbReference>
<keyword evidence="1" id="KW-0812">Transmembrane</keyword>
<evidence type="ECO:0000256" key="1">
    <source>
        <dbReference type="SAM" id="Phobius"/>
    </source>
</evidence>
<evidence type="ECO:0000313" key="2">
    <source>
        <dbReference type="EMBL" id="OGE19059.1"/>
    </source>
</evidence>
<comment type="caution">
    <text evidence="2">The sequence shown here is derived from an EMBL/GenBank/DDBJ whole genome shotgun (WGS) entry which is preliminary data.</text>
</comment>
<protein>
    <submittedName>
        <fullName evidence="2">Uncharacterized protein</fullName>
    </submittedName>
</protein>
<gene>
    <name evidence="2" type="ORF">A2871_01770</name>
</gene>
<dbReference type="Proteomes" id="UP000176336">
    <property type="component" value="Unassembled WGS sequence"/>
</dbReference>
<evidence type="ECO:0000313" key="3">
    <source>
        <dbReference type="Proteomes" id="UP000176336"/>
    </source>
</evidence>
<sequence length="333" mass="36867">MTLTQTAILFKRSVLASVIILTVGILSFIIYQTWRAYYLAHLPPVEEKPDTKFGLLPPPKFPDAGVSTSNFSYSIDTVTGGLPETGIDSGFEKIIKVYFVTQTFATLLSSDKSTDLAQKFGLTLPPNIISETKYQFSDSNRVLFVDLDNGNFIYNKEASASATVNPDDDLKIVSDFQQALSSLGVLNEDLRVGRNKVVRTQAITVSLWPADIDKKRIFTADYNKSLVNATVLGRADNLENYLNLNFTYYPVDTSTFATYPTKTVDAAFDDLKNGKGVIIVEPEKPQVSITAVSLGYFLPEIYSPYLQPIYVFEGPDFVAYVAAIAEQFQSEAN</sequence>